<feature type="transmembrane region" description="Helical" evidence="9">
    <location>
        <begin position="21"/>
        <end position="38"/>
    </location>
</feature>
<comment type="function">
    <text evidence="9">Part of the tripartite ATP-independent periplasmic (TRAP) transport system.</text>
</comment>
<evidence type="ECO:0000256" key="6">
    <source>
        <dbReference type="ARBA" id="ARBA00022989"/>
    </source>
</evidence>
<evidence type="ECO:0000256" key="4">
    <source>
        <dbReference type="ARBA" id="ARBA00022519"/>
    </source>
</evidence>
<feature type="transmembrane region" description="Helical" evidence="9">
    <location>
        <begin position="141"/>
        <end position="163"/>
    </location>
</feature>
<feature type="transmembrane region" description="Helical" evidence="9">
    <location>
        <begin position="97"/>
        <end position="121"/>
    </location>
</feature>
<feature type="transmembrane region" description="Helical" evidence="9">
    <location>
        <begin position="58"/>
        <end position="76"/>
    </location>
</feature>
<evidence type="ECO:0000256" key="3">
    <source>
        <dbReference type="ARBA" id="ARBA00022475"/>
    </source>
</evidence>
<geneLocation type="plasmid" evidence="12">
    <name>pcsc3h3</name>
</geneLocation>
<keyword evidence="3" id="KW-1003">Cell membrane</keyword>
<keyword evidence="11" id="KW-0614">Plasmid</keyword>
<keyword evidence="12" id="KW-1185">Reference proteome</keyword>
<keyword evidence="7 9" id="KW-0472">Membrane</keyword>
<evidence type="ECO:0000256" key="8">
    <source>
        <dbReference type="ARBA" id="ARBA00038436"/>
    </source>
</evidence>
<dbReference type="EMBL" id="CP024200">
    <property type="protein sequence ID" value="AUG55809.1"/>
    <property type="molecule type" value="Genomic_DNA"/>
</dbReference>
<evidence type="ECO:0000313" key="11">
    <source>
        <dbReference type="EMBL" id="AUG55809.1"/>
    </source>
</evidence>
<reference evidence="11 12" key="1">
    <citation type="submission" date="2017-10" db="EMBL/GenBank/DDBJ databases">
        <title>Biodiversity and function of Thalassospira species in the particle-attached aromatic-hydrocarbon-degrading consortia from the surface seawater of the China South Sea.</title>
        <authorList>
            <person name="Dong C."/>
            <person name="Liu R."/>
            <person name="Shao Z."/>
        </authorList>
    </citation>
    <scope>NUCLEOTIDE SEQUENCE [LARGE SCALE GENOMIC DNA]</scope>
    <source>
        <strain evidence="11 12">CSC3H3</strain>
        <plasmid evidence="12">pcsc3h3</plasmid>
    </source>
</reference>
<evidence type="ECO:0000259" key="10">
    <source>
        <dbReference type="Pfam" id="PF04290"/>
    </source>
</evidence>
<evidence type="ECO:0000256" key="2">
    <source>
        <dbReference type="ARBA" id="ARBA00022448"/>
    </source>
</evidence>
<comment type="subunit">
    <text evidence="9">The complex comprises the extracytoplasmic solute receptor protein and the two transmembrane proteins.</text>
</comment>
<proteinExistence type="inferred from homology"/>
<gene>
    <name evidence="11" type="ORF">CSC3H3_23530</name>
</gene>
<evidence type="ECO:0000313" key="12">
    <source>
        <dbReference type="Proteomes" id="UP000233458"/>
    </source>
</evidence>
<keyword evidence="5 9" id="KW-0812">Transmembrane</keyword>
<evidence type="ECO:0000256" key="9">
    <source>
        <dbReference type="RuleBase" id="RU369079"/>
    </source>
</evidence>
<evidence type="ECO:0000256" key="7">
    <source>
        <dbReference type="ARBA" id="ARBA00023136"/>
    </source>
</evidence>
<name>A0ABM6QGS6_9PROT</name>
<sequence length="171" mass="19181">MTEIRTSFIGRIDRAMTRLGRWLSWVSAALIVYMLVHITVEIVLRAFFDTSTFVLEEFVGYALGAMIFLALAATHTEDRLIRVNLLKNILGPRGREIADAFANLAAMAACLLLFGALYNIFTRNWRFGITSSSFAETPLWIPQSLIIVGLGFYILRLAINVLLHAEKSLKA</sequence>
<comment type="similarity">
    <text evidence="8 9">Belongs to the TRAP transporter small permease family.</text>
</comment>
<evidence type="ECO:0000256" key="5">
    <source>
        <dbReference type="ARBA" id="ARBA00022692"/>
    </source>
</evidence>
<dbReference type="Pfam" id="PF04290">
    <property type="entry name" value="DctQ"/>
    <property type="match status" value="1"/>
</dbReference>
<evidence type="ECO:0000256" key="1">
    <source>
        <dbReference type="ARBA" id="ARBA00004429"/>
    </source>
</evidence>
<dbReference type="InterPro" id="IPR007387">
    <property type="entry name" value="TRAP_DctQ"/>
</dbReference>
<dbReference type="PANTHER" id="PTHR35011:SF2">
    <property type="entry name" value="2,3-DIKETO-L-GULONATE TRAP TRANSPORTER SMALL PERMEASE PROTEIN YIAM"/>
    <property type="match status" value="1"/>
</dbReference>
<feature type="domain" description="Tripartite ATP-independent periplasmic transporters DctQ component" evidence="10">
    <location>
        <begin position="34"/>
        <end position="163"/>
    </location>
</feature>
<dbReference type="PANTHER" id="PTHR35011">
    <property type="entry name" value="2,3-DIKETO-L-GULONATE TRAP TRANSPORTER SMALL PERMEASE PROTEIN YIAM"/>
    <property type="match status" value="1"/>
</dbReference>
<dbReference type="Proteomes" id="UP000233458">
    <property type="component" value="Plasmid pCSC3H3"/>
</dbReference>
<keyword evidence="6 9" id="KW-1133">Transmembrane helix</keyword>
<accession>A0ABM6QGS6</accession>
<organism evidence="11 12">
    <name type="scientific">Thalassospira marina</name>
    <dbReference type="NCBI Taxonomy" id="2048283"/>
    <lineage>
        <taxon>Bacteria</taxon>
        <taxon>Pseudomonadati</taxon>
        <taxon>Pseudomonadota</taxon>
        <taxon>Alphaproteobacteria</taxon>
        <taxon>Rhodospirillales</taxon>
        <taxon>Thalassospiraceae</taxon>
        <taxon>Thalassospira</taxon>
    </lineage>
</organism>
<dbReference type="RefSeq" id="WP_101286764.1">
    <property type="nucleotide sequence ID" value="NZ_CP024200.1"/>
</dbReference>
<dbReference type="InterPro" id="IPR055348">
    <property type="entry name" value="DctQ"/>
</dbReference>
<keyword evidence="4 9" id="KW-0997">Cell inner membrane</keyword>
<protein>
    <recommendedName>
        <fullName evidence="9">TRAP transporter small permease protein</fullName>
    </recommendedName>
</protein>
<keyword evidence="2 9" id="KW-0813">Transport</keyword>
<comment type="subcellular location">
    <subcellularLocation>
        <location evidence="1 9">Cell inner membrane</location>
        <topology evidence="1 9">Multi-pass membrane protein</topology>
    </subcellularLocation>
</comment>